<evidence type="ECO:0000313" key="3">
    <source>
        <dbReference type="EMBL" id="MBO8428747.1"/>
    </source>
</evidence>
<dbReference type="GO" id="GO:0016881">
    <property type="term" value="F:acid-amino acid ligase activity"/>
    <property type="evidence" value="ECO:0007669"/>
    <property type="project" value="TreeGrafter"/>
</dbReference>
<evidence type="ECO:0000313" key="4">
    <source>
        <dbReference type="Proteomes" id="UP000823635"/>
    </source>
</evidence>
<dbReference type="PANTHER" id="PTHR31901:SF9">
    <property type="entry name" value="GH3 DOMAIN-CONTAINING PROTEIN"/>
    <property type="match status" value="1"/>
</dbReference>
<dbReference type="Pfam" id="PF03321">
    <property type="entry name" value="GH3"/>
    <property type="match status" value="1"/>
</dbReference>
<dbReference type="InterPro" id="IPR055377">
    <property type="entry name" value="GH3_M"/>
</dbReference>
<name>A0A9D9DIZ3_9BACT</name>
<feature type="domain" description="GH3 middle" evidence="1">
    <location>
        <begin position="298"/>
        <end position="370"/>
    </location>
</feature>
<dbReference type="GO" id="GO:0005737">
    <property type="term" value="C:cytoplasm"/>
    <property type="evidence" value="ECO:0007669"/>
    <property type="project" value="TreeGrafter"/>
</dbReference>
<feature type="domain" description="GH3 C-terminal" evidence="2">
    <location>
        <begin position="386"/>
        <end position="502"/>
    </location>
</feature>
<dbReference type="EMBL" id="JADINB010000054">
    <property type="protein sequence ID" value="MBO8428747.1"/>
    <property type="molecule type" value="Genomic_DNA"/>
</dbReference>
<sequence length="514" mass="58524">MSVINTLYLSFSKGLVKEIEKSRKEPLGYQELWFRKLIANGSESLFGKEHGFCRIRGIKDFRENVPVRDYNAFVPYIERLRRGENYILWNQKVKWFAKSSGTSSDKSKFIPTTPDALYTCHYGGFKRMLSFYVALNRDSKIFNGKALTLGGSVQIDNMGSGGSFNGDLSAILLKNSPFIVEMLRTPSRKTALMADFNRKIEAICRESSLQNVTNFSGVPSWNLVLMNRILEHTGKKNLLEVWPNLELFMHGGIGFEPYREIYRALIPSDKMHYLENYNASEGYFAFQDDPDEKSMLLTVNNGIFYEFIPMDIFDSVMDGRIKEIPTLAEVKKGVRYAVVITTCGGLWRYLIGDCVEFTSLFPHRIKIVGRTQLFINAFGEELMISNAEAALAVTCSECGCTITDFTVAPVFMSLSENRGASFAKKGYHRWAIEFAEEPKDMEKFVSLLDKHLTETNSDYEAKRAGNATMERLQVVSLRRGTFLKWMESKNKLGGQNKVPRLYGNLKFIDELTAL</sequence>
<dbReference type="InterPro" id="IPR055378">
    <property type="entry name" value="GH3_C"/>
</dbReference>
<dbReference type="PANTHER" id="PTHR31901">
    <property type="entry name" value="GH3 DOMAIN-CONTAINING PROTEIN"/>
    <property type="match status" value="1"/>
</dbReference>
<accession>A0A9D9DIZ3</accession>
<evidence type="ECO:0000259" key="1">
    <source>
        <dbReference type="Pfam" id="PF23571"/>
    </source>
</evidence>
<comment type="caution">
    <text evidence="3">The sequence shown here is derived from an EMBL/GenBank/DDBJ whole genome shotgun (WGS) entry which is preliminary data.</text>
</comment>
<proteinExistence type="predicted"/>
<dbReference type="AlphaFoldDB" id="A0A9D9DIZ3"/>
<dbReference type="InterPro" id="IPR004993">
    <property type="entry name" value="GH3"/>
</dbReference>
<dbReference type="Pfam" id="PF23572">
    <property type="entry name" value="GH3_C"/>
    <property type="match status" value="1"/>
</dbReference>
<protein>
    <submittedName>
        <fullName evidence="3">GH3 auxin-responsive promoter family protein</fullName>
    </submittedName>
</protein>
<evidence type="ECO:0000259" key="2">
    <source>
        <dbReference type="Pfam" id="PF23572"/>
    </source>
</evidence>
<organism evidence="3 4">
    <name type="scientific">Candidatus Egerieousia excrementavium</name>
    <dbReference type="NCBI Taxonomy" id="2840778"/>
    <lineage>
        <taxon>Bacteria</taxon>
        <taxon>Pseudomonadati</taxon>
        <taxon>Bacteroidota</taxon>
        <taxon>Bacteroidia</taxon>
        <taxon>Bacteroidales</taxon>
        <taxon>Candidatus Egerieousia</taxon>
    </lineage>
</organism>
<reference evidence="3" key="2">
    <citation type="journal article" date="2021" name="PeerJ">
        <title>Extensive microbial diversity within the chicken gut microbiome revealed by metagenomics and culture.</title>
        <authorList>
            <person name="Gilroy R."/>
            <person name="Ravi A."/>
            <person name="Getino M."/>
            <person name="Pursley I."/>
            <person name="Horton D.L."/>
            <person name="Alikhan N.F."/>
            <person name="Baker D."/>
            <person name="Gharbi K."/>
            <person name="Hall N."/>
            <person name="Watson M."/>
            <person name="Adriaenssens E.M."/>
            <person name="Foster-Nyarko E."/>
            <person name="Jarju S."/>
            <person name="Secka A."/>
            <person name="Antonio M."/>
            <person name="Oren A."/>
            <person name="Chaudhuri R.R."/>
            <person name="La Ragione R."/>
            <person name="Hildebrand F."/>
            <person name="Pallen M.J."/>
        </authorList>
    </citation>
    <scope>NUCLEOTIDE SEQUENCE</scope>
    <source>
        <strain evidence="3">15467</strain>
    </source>
</reference>
<dbReference type="Pfam" id="PF23571">
    <property type="entry name" value="GH3_M"/>
    <property type="match status" value="1"/>
</dbReference>
<dbReference type="Proteomes" id="UP000823635">
    <property type="component" value="Unassembled WGS sequence"/>
</dbReference>
<gene>
    <name evidence="3" type="ORF">IAC68_02290</name>
</gene>
<reference evidence="3" key="1">
    <citation type="submission" date="2020-10" db="EMBL/GenBank/DDBJ databases">
        <authorList>
            <person name="Gilroy R."/>
        </authorList>
    </citation>
    <scope>NUCLEOTIDE SEQUENCE</scope>
    <source>
        <strain evidence="3">15467</strain>
    </source>
</reference>